<reference evidence="1 2" key="1">
    <citation type="submission" date="2020-08" db="EMBL/GenBank/DDBJ databases">
        <title>Acidobacteriota in marine sediments use diverse sulfur dissimilation pathways.</title>
        <authorList>
            <person name="Wasmund K."/>
        </authorList>
    </citation>
    <scope>NUCLEOTIDE SEQUENCE [LARGE SCALE GENOMIC DNA]</scope>
    <source>
        <strain evidence="1">MAG AM4</strain>
    </source>
</reference>
<comment type="caution">
    <text evidence="1">The sequence shown here is derived from an EMBL/GenBank/DDBJ whole genome shotgun (WGS) entry which is preliminary data.</text>
</comment>
<dbReference type="AlphaFoldDB" id="A0A8J7CC71"/>
<proteinExistence type="predicted"/>
<protein>
    <submittedName>
        <fullName evidence="1">Uncharacterized protein</fullName>
    </submittedName>
</protein>
<evidence type="ECO:0000313" key="1">
    <source>
        <dbReference type="EMBL" id="MBD3867062.1"/>
    </source>
</evidence>
<dbReference type="Gene3D" id="3.40.50.300">
    <property type="entry name" value="P-loop containing nucleotide triphosphate hydrolases"/>
    <property type="match status" value="1"/>
</dbReference>
<evidence type="ECO:0000313" key="2">
    <source>
        <dbReference type="Proteomes" id="UP000648239"/>
    </source>
</evidence>
<dbReference type="Proteomes" id="UP000648239">
    <property type="component" value="Unassembled WGS sequence"/>
</dbReference>
<gene>
    <name evidence="1" type="ORF">IFK94_02965</name>
</gene>
<dbReference type="EMBL" id="JACXWD010000005">
    <property type="protein sequence ID" value="MBD3867062.1"/>
    <property type="molecule type" value="Genomic_DNA"/>
</dbReference>
<dbReference type="SUPFAM" id="SSF53795">
    <property type="entry name" value="PEP carboxykinase-like"/>
    <property type="match status" value="1"/>
</dbReference>
<sequence>MSKQVTIPEMKFFAEARPAAGPWRVGISMGGLEIVLSGLSEDLAARLRRRFAVYLVDGPVSRDALKVAVVEAKRGYFIDPPETPEFNPILIRCDGERVRYMGYRVAGWFDTQGGEGQLLLARGRYEPAERAVENYIRAAVAWQAASRGGALVHGASAVLEGRGYLFFGPSGAGKSTLSECNKRATVISDDLSLVLPDGEGRPQLVGSPFRGTYEGGDPVVGRFPLVAGFRLVQAESASVHEVSRVRVFGELVGNFPFVAEAYAERPELFGSMEQAFKDIPLRHLHFSKDDSYWDAILTAGL</sequence>
<organism evidence="1 2">
    <name type="scientific">Candidatus Polarisedimenticola svalbardensis</name>
    <dbReference type="NCBI Taxonomy" id="2886004"/>
    <lineage>
        <taxon>Bacteria</taxon>
        <taxon>Pseudomonadati</taxon>
        <taxon>Acidobacteriota</taxon>
        <taxon>Candidatus Polarisedimenticolia</taxon>
        <taxon>Candidatus Polarisedimenticolales</taxon>
        <taxon>Candidatus Polarisedimenticolaceae</taxon>
        <taxon>Candidatus Polarisedimenticola</taxon>
    </lineage>
</organism>
<dbReference type="InterPro" id="IPR027417">
    <property type="entry name" value="P-loop_NTPase"/>
</dbReference>
<accession>A0A8J7CC71</accession>
<name>A0A8J7CC71_9BACT</name>